<feature type="compositionally biased region" description="Low complexity" evidence="1">
    <location>
        <begin position="155"/>
        <end position="179"/>
    </location>
</feature>
<name>A0A3M8H7G3_9BACI</name>
<evidence type="ECO:0000313" key="3">
    <source>
        <dbReference type="Proteomes" id="UP000279909"/>
    </source>
</evidence>
<keyword evidence="3" id="KW-1185">Reference proteome</keyword>
<sequence>MEENISERSGFVRLALGTGLTACGIAHLAKESGNRGLGALFVAAGAMKVAEGIFLYCPTKAFINSNVKNAVSTTFDEYLDGDSIMQQFNQSYESRWGTGNSSNSTSQSSSSGSSTMQNFANAASQVAQTVSNVAPSGTMANTASQVAKTVADTVSGNQSNQNNNQSNNQNSNQSGSNNSTKSKKSAINPS</sequence>
<evidence type="ECO:0000313" key="2">
    <source>
        <dbReference type="EMBL" id="RNC98144.1"/>
    </source>
</evidence>
<reference evidence="2 3" key="1">
    <citation type="journal article" date="2014" name="Int. J. Syst. Evol. Microbiol.">
        <title>Lysinibacillus halotolerans sp. nov., isolated from saline-alkaline soil.</title>
        <authorList>
            <person name="Kong D."/>
            <person name="Wang Y."/>
            <person name="Zhao B."/>
            <person name="Li Y."/>
            <person name="Song J."/>
            <person name="Zhai Y."/>
            <person name="Zhang C."/>
            <person name="Wang H."/>
            <person name="Chen X."/>
            <person name="Zhao B."/>
            <person name="Ruan Z."/>
        </authorList>
    </citation>
    <scope>NUCLEOTIDE SEQUENCE [LARGE SCALE GENOMIC DNA]</scope>
    <source>
        <strain evidence="2 3">MCCC 1A12703</strain>
    </source>
</reference>
<evidence type="ECO:0000256" key="1">
    <source>
        <dbReference type="SAM" id="MobiDB-lite"/>
    </source>
</evidence>
<gene>
    <name evidence="2" type="ORF">EC501_12200</name>
</gene>
<dbReference type="Proteomes" id="UP000279909">
    <property type="component" value="Unassembled WGS sequence"/>
</dbReference>
<comment type="caution">
    <text evidence="2">The sequence shown here is derived from an EMBL/GenBank/DDBJ whole genome shotgun (WGS) entry which is preliminary data.</text>
</comment>
<feature type="region of interest" description="Disordered" evidence="1">
    <location>
        <begin position="154"/>
        <end position="190"/>
    </location>
</feature>
<proteinExistence type="predicted"/>
<organism evidence="2 3">
    <name type="scientific">Lysinibacillus halotolerans</name>
    <dbReference type="NCBI Taxonomy" id="1368476"/>
    <lineage>
        <taxon>Bacteria</taxon>
        <taxon>Bacillati</taxon>
        <taxon>Bacillota</taxon>
        <taxon>Bacilli</taxon>
        <taxon>Bacillales</taxon>
        <taxon>Bacillaceae</taxon>
        <taxon>Lysinibacillus</taxon>
    </lineage>
</organism>
<dbReference type="OrthoDB" id="5405951at2"/>
<protein>
    <submittedName>
        <fullName evidence="2">DUF2892 domain-containing protein</fullName>
    </submittedName>
</protein>
<dbReference type="AlphaFoldDB" id="A0A3M8H7G3"/>
<feature type="region of interest" description="Disordered" evidence="1">
    <location>
        <begin position="94"/>
        <end position="117"/>
    </location>
</feature>
<accession>A0A3M8H7G3</accession>
<dbReference type="EMBL" id="RHLQ01000030">
    <property type="protein sequence ID" value="RNC98144.1"/>
    <property type="molecule type" value="Genomic_DNA"/>
</dbReference>
<dbReference type="RefSeq" id="WP_122972581.1">
    <property type="nucleotide sequence ID" value="NZ_RHLQ01000030.1"/>
</dbReference>
<feature type="compositionally biased region" description="Low complexity" evidence="1">
    <location>
        <begin position="97"/>
        <end position="117"/>
    </location>
</feature>